<feature type="signal peptide" evidence="1">
    <location>
        <begin position="1"/>
        <end position="38"/>
    </location>
</feature>
<keyword evidence="3" id="KW-1185">Reference proteome</keyword>
<dbReference type="EMBL" id="ML979133">
    <property type="protein sequence ID" value="KAF1918606.1"/>
    <property type="molecule type" value="Genomic_DNA"/>
</dbReference>
<accession>A0A6A5QVM6</accession>
<dbReference type="Proteomes" id="UP000800096">
    <property type="component" value="Unassembled WGS sequence"/>
</dbReference>
<protein>
    <submittedName>
        <fullName evidence="2">Uncharacterized protein</fullName>
    </submittedName>
</protein>
<sequence>MSGPQMVAATLRRRWWWRCRIRGVVLVALLEGEGGGEAVGESVAAGRFRESGGEASIGLESSGGCILLLVLAHTSVE</sequence>
<proteinExistence type="predicted"/>
<evidence type="ECO:0000313" key="3">
    <source>
        <dbReference type="Proteomes" id="UP000800096"/>
    </source>
</evidence>
<evidence type="ECO:0000313" key="2">
    <source>
        <dbReference type="EMBL" id="KAF1918606.1"/>
    </source>
</evidence>
<feature type="chain" id="PRO_5025499926" evidence="1">
    <location>
        <begin position="39"/>
        <end position="77"/>
    </location>
</feature>
<gene>
    <name evidence="2" type="ORF">BDU57DRAFT_511301</name>
</gene>
<evidence type="ECO:0000256" key="1">
    <source>
        <dbReference type="SAM" id="SignalP"/>
    </source>
</evidence>
<dbReference type="AlphaFoldDB" id="A0A6A5QVM6"/>
<keyword evidence="1" id="KW-0732">Signal</keyword>
<reference evidence="2" key="1">
    <citation type="journal article" date="2020" name="Stud. Mycol.">
        <title>101 Dothideomycetes genomes: a test case for predicting lifestyles and emergence of pathogens.</title>
        <authorList>
            <person name="Haridas S."/>
            <person name="Albert R."/>
            <person name="Binder M."/>
            <person name="Bloem J."/>
            <person name="Labutti K."/>
            <person name="Salamov A."/>
            <person name="Andreopoulos B."/>
            <person name="Baker S."/>
            <person name="Barry K."/>
            <person name="Bills G."/>
            <person name="Bluhm B."/>
            <person name="Cannon C."/>
            <person name="Castanera R."/>
            <person name="Culley D."/>
            <person name="Daum C."/>
            <person name="Ezra D."/>
            <person name="Gonzalez J."/>
            <person name="Henrissat B."/>
            <person name="Kuo A."/>
            <person name="Liang C."/>
            <person name="Lipzen A."/>
            <person name="Lutzoni F."/>
            <person name="Magnuson J."/>
            <person name="Mondo S."/>
            <person name="Nolan M."/>
            <person name="Ohm R."/>
            <person name="Pangilinan J."/>
            <person name="Park H.-J."/>
            <person name="Ramirez L."/>
            <person name="Alfaro M."/>
            <person name="Sun H."/>
            <person name="Tritt A."/>
            <person name="Yoshinaga Y."/>
            <person name="Zwiers L.-H."/>
            <person name="Turgeon B."/>
            <person name="Goodwin S."/>
            <person name="Spatafora J."/>
            <person name="Crous P."/>
            <person name="Grigoriev I."/>
        </authorList>
    </citation>
    <scope>NUCLEOTIDE SEQUENCE</scope>
    <source>
        <strain evidence="2">HMLAC05119</strain>
    </source>
</reference>
<name>A0A6A5QVM6_AMPQU</name>
<organism evidence="2 3">
    <name type="scientific">Ampelomyces quisqualis</name>
    <name type="common">Powdery mildew agent</name>
    <dbReference type="NCBI Taxonomy" id="50730"/>
    <lineage>
        <taxon>Eukaryota</taxon>
        <taxon>Fungi</taxon>
        <taxon>Dikarya</taxon>
        <taxon>Ascomycota</taxon>
        <taxon>Pezizomycotina</taxon>
        <taxon>Dothideomycetes</taxon>
        <taxon>Pleosporomycetidae</taxon>
        <taxon>Pleosporales</taxon>
        <taxon>Pleosporineae</taxon>
        <taxon>Phaeosphaeriaceae</taxon>
        <taxon>Ampelomyces</taxon>
    </lineage>
</organism>